<name>A0ACC2PW33_9HYME</name>
<keyword evidence="2" id="KW-1185">Reference proteome</keyword>
<evidence type="ECO:0000313" key="1">
    <source>
        <dbReference type="EMBL" id="KAJ8687333.1"/>
    </source>
</evidence>
<reference evidence="1" key="1">
    <citation type="submission" date="2023-04" db="EMBL/GenBank/DDBJ databases">
        <title>A chromosome-level genome assembly of the parasitoid wasp Eretmocerus hayati.</title>
        <authorList>
            <person name="Zhong Y."/>
            <person name="Liu S."/>
            <person name="Liu Y."/>
        </authorList>
    </citation>
    <scope>NUCLEOTIDE SEQUENCE</scope>
    <source>
        <strain evidence="1">ZJU_SS_LIU_2023</strain>
    </source>
</reference>
<protein>
    <submittedName>
        <fullName evidence="1">Uncharacterized protein</fullName>
    </submittedName>
</protein>
<accession>A0ACC2PW33</accession>
<gene>
    <name evidence="1" type="ORF">QAD02_023127</name>
</gene>
<proteinExistence type="predicted"/>
<dbReference type="EMBL" id="CM056741">
    <property type="protein sequence ID" value="KAJ8687333.1"/>
    <property type="molecule type" value="Genomic_DNA"/>
</dbReference>
<evidence type="ECO:0000313" key="2">
    <source>
        <dbReference type="Proteomes" id="UP001239111"/>
    </source>
</evidence>
<comment type="caution">
    <text evidence="1">The sequence shown here is derived from an EMBL/GenBank/DDBJ whole genome shotgun (WGS) entry which is preliminary data.</text>
</comment>
<dbReference type="Proteomes" id="UP001239111">
    <property type="component" value="Chromosome 1"/>
</dbReference>
<sequence length="123" mass="14350">MESKSVYEKVYNMYVDWRQSKRMTMTSETLILAYFNKLADGMAPSTLSSEWSMPKLTIERNENINIDQYKKLKRLLKQKTIGFQSKRAFTFVTNQIYTFLNRAPDADYLDMKVSLILGILGAL</sequence>
<organism evidence="1 2">
    <name type="scientific">Eretmocerus hayati</name>
    <dbReference type="NCBI Taxonomy" id="131215"/>
    <lineage>
        <taxon>Eukaryota</taxon>
        <taxon>Metazoa</taxon>
        <taxon>Ecdysozoa</taxon>
        <taxon>Arthropoda</taxon>
        <taxon>Hexapoda</taxon>
        <taxon>Insecta</taxon>
        <taxon>Pterygota</taxon>
        <taxon>Neoptera</taxon>
        <taxon>Endopterygota</taxon>
        <taxon>Hymenoptera</taxon>
        <taxon>Apocrita</taxon>
        <taxon>Proctotrupomorpha</taxon>
        <taxon>Chalcidoidea</taxon>
        <taxon>Aphelinidae</taxon>
        <taxon>Aphelininae</taxon>
        <taxon>Eretmocerus</taxon>
    </lineage>
</organism>